<comment type="similarity">
    <text evidence="1">Belongs to the aldo/keto reductase family.</text>
</comment>
<feature type="domain" description="NADP-dependent oxidoreductase" evidence="7">
    <location>
        <begin position="18"/>
        <end position="258"/>
    </location>
</feature>
<dbReference type="AlphaFoldDB" id="A0A542TIP9"/>
<evidence type="ECO:0000256" key="3">
    <source>
        <dbReference type="ARBA" id="ARBA00023002"/>
    </source>
</evidence>
<dbReference type="PRINTS" id="PR00069">
    <property type="entry name" value="ALDKETRDTASE"/>
</dbReference>
<evidence type="ECO:0000256" key="6">
    <source>
        <dbReference type="PIRSR" id="PIRSR000097-3"/>
    </source>
</evidence>
<organism evidence="8 9">
    <name type="scientific">Streptomyces puniciscabiei</name>
    <dbReference type="NCBI Taxonomy" id="164348"/>
    <lineage>
        <taxon>Bacteria</taxon>
        <taxon>Bacillati</taxon>
        <taxon>Actinomycetota</taxon>
        <taxon>Actinomycetes</taxon>
        <taxon>Kitasatosporales</taxon>
        <taxon>Streptomycetaceae</taxon>
        <taxon>Streptomyces</taxon>
    </lineage>
</organism>
<name>A0A542TIP9_9ACTN</name>
<gene>
    <name evidence="8" type="ORF">FB563_6855</name>
</gene>
<dbReference type="SUPFAM" id="SSF51430">
    <property type="entry name" value="NAD(P)-linked oxidoreductase"/>
    <property type="match status" value="1"/>
</dbReference>
<dbReference type="STRING" id="164348.BFF78_39625"/>
<evidence type="ECO:0000313" key="9">
    <source>
        <dbReference type="Proteomes" id="UP000318103"/>
    </source>
</evidence>
<dbReference type="Pfam" id="PF00248">
    <property type="entry name" value="Aldo_ket_red"/>
    <property type="match status" value="1"/>
</dbReference>
<evidence type="ECO:0000256" key="4">
    <source>
        <dbReference type="PIRSR" id="PIRSR000097-1"/>
    </source>
</evidence>
<dbReference type="Gene3D" id="3.20.20.100">
    <property type="entry name" value="NADP-dependent oxidoreductase domain"/>
    <property type="match status" value="1"/>
</dbReference>
<keyword evidence="9" id="KW-1185">Reference proteome</keyword>
<feature type="active site" description="Proton donor" evidence="4">
    <location>
        <position position="51"/>
    </location>
</feature>
<evidence type="ECO:0000313" key="8">
    <source>
        <dbReference type="EMBL" id="TQK86705.1"/>
    </source>
</evidence>
<dbReference type="Proteomes" id="UP000318103">
    <property type="component" value="Unassembled WGS sequence"/>
</dbReference>
<dbReference type="RefSeq" id="WP_055704098.1">
    <property type="nucleotide sequence ID" value="NZ_JBPJFI010000001.1"/>
</dbReference>
<dbReference type="PANTHER" id="PTHR43827">
    <property type="entry name" value="2,5-DIKETO-D-GLUCONIC ACID REDUCTASE"/>
    <property type="match status" value="1"/>
</dbReference>
<dbReference type="InterPro" id="IPR023210">
    <property type="entry name" value="NADP_OxRdtase_dom"/>
</dbReference>
<protein>
    <submittedName>
        <fullName evidence="8">Diketogulonate reductase-like aldo/keto reductase</fullName>
    </submittedName>
</protein>
<dbReference type="GO" id="GO:0016616">
    <property type="term" value="F:oxidoreductase activity, acting on the CH-OH group of donors, NAD or NADP as acceptor"/>
    <property type="evidence" value="ECO:0007669"/>
    <property type="project" value="UniProtKB-ARBA"/>
</dbReference>
<reference evidence="8 9" key="1">
    <citation type="submission" date="2019-06" db="EMBL/GenBank/DDBJ databases">
        <title>Sequencing the genomes of 1000 actinobacteria strains.</title>
        <authorList>
            <person name="Klenk H.-P."/>
        </authorList>
    </citation>
    <scope>NUCLEOTIDE SEQUENCE [LARGE SCALE GENOMIC DNA]</scope>
    <source>
        <strain evidence="8 9">DSM 41929</strain>
    </source>
</reference>
<sequence>MNGIPVHTLNDGTTLPAIGLGTWPLDDAAAERAVRSALGLGYRLVDTAVNYRNETGVGRAVAAGGVPRDEVAVTTKLPGRHHGYEETLASFEESRRRLGLEYVDLYLIHWPNPRVGKYVDSWKAMIKLREDGLVRSIGVSNFTPEQIMRLEKATGVLPSVNQIELHPLFPQEELRAFHADQGIVTESWSPLGRGSGLLADPAVAQVAAAHGVTPAQVLLRWHLQVGALPVPKSADPGRQRANLDVFGFELDSDQLAVIGRRSPRRLGGDPEKHEEF</sequence>
<keyword evidence="2" id="KW-0521">NADP</keyword>
<dbReference type="PANTHER" id="PTHR43827:SF3">
    <property type="entry name" value="NADP-DEPENDENT OXIDOREDUCTASE DOMAIN-CONTAINING PROTEIN"/>
    <property type="match status" value="1"/>
</dbReference>
<feature type="site" description="Lowers pKa of active site Tyr" evidence="6">
    <location>
        <position position="76"/>
    </location>
</feature>
<dbReference type="PROSITE" id="PS00798">
    <property type="entry name" value="ALDOKETO_REDUCTASE_1"/>
    <property type="match status" value="1"/>
</dbReference>
<evidence type="ECO:0000256" key="2">
    <source>
        <dbReference type="ARBA" id="ARBA00022857"/>
    </source>
</evidence>
<feature type="binding site" evidence="5">
    <location>
        <position position="109"/>
    </location>
    <ligand>
        <name>substrate</name>
    </ligand>
</feature>
<accession>A0A542TIP9</accession>
<dbReference type="EMBL" id="VFNX01000002">
    <property type="protein sequence ID" value="TQK86705.1"/>
    <property type="molecule type" value="Genomic_DNA"/>
</dbReference>
<dbReference type="PROSITE" id="PS00063">
    <property type="entry name" value="ALDOKETO_REDUCTASE_3"/>
    <property type="match status" value="1"/>
</dbReference>
<dbReference type="OrthoDB" id="9804790at2"/>
<dbReference type="InterPro" id="IPR018170">
    <property type="entry name" value="Aldo/ket_reductase_CS"/>
</dbReference>
<dbReference type="CDD" id="cd19132">
    <property type="entry name" value="AKR_AKR5D1_E1"/>
    <property type="match status" value="1"/>
</dbReference>
<keyword evidence="3" id="KW-0560">Oxidoreductase</keyword>
<evidence type="ECO:0000256" key="5">
    <source>
        <dbReference type="PIRSR" id="PIRSR000097-2"/>
    </source>
</evidence>
<evidence type="ECO:0000256" key="1">
    <source>
        <dbReference type="ARBA" id="ARBA00007905"/>
    </source>
</evidence>
<dbReference type="PIRSF" id="PIRSF000097">
    <property type="entry name" value="AKR"/>
    <property type="match status" value="1"/>
</dbReference>
<evidence type="ECO:0000259" key="7">
    <source>
        <dbReference type="Pfam" id="PF00248"/>
    </source>
</evidence>
<dbReference type="InterPro" id="IPR020471">
    <property type="entry name" value="AKR"/>
</dbReference>
<dbReference type="FunFam" id="3.20.20.100:FF:000002">
    <property type="entry name" value="2,5-diketo-D-gluconic acid reductase A"/>
    <property type="match status" value="1"/>
</dbReference>
<comment type="caution">
    <text evidence="8">The sequence shown here is derived from an EMBL/GenBank/DDBJ whole genome shotgun (WGS) entry which is preliminary data.</text>
</comment>
<proteinExistence type="inferred from homology"/>
<dbReference type="InterPro" id="IPR036812">
    <property type="entry name" value="NAD(P)_OxRdtase_dom_sf"/>
</dbReference>
<dbReference type="PROSITE" id="PS00062">
    <property type="entry name" value="ALDOKETO_REDUCTASE_2"/>
    <property type="match status" value="1"/>
</dbReference>